<comment type="caution">
    <text evidence="8">The sequence shown here is derived from an EMBL/GenBank/DDBJ whole genome shotgun (WGS) entry which is preliminary data.</text>
</comment>
<protein>
    <recommendedName>
        <fullName evidence="7">Flagellar protein FliT</fullName>
    </recommendedName>
</protein>
<accession>A0A846TN95</accession>
<dbReference type="Pfam" id="PF05400">
    <property type="entry name" value="FliT"/>
    <property type="match status" value="1"/>
</dbReference>
<evidence type="ECO:0000256" key="5">
    <source>
        <dbReference type="ARBA" id="ARBA00093765"/>
    </source>
</evidence>
<dbReference type="InterPro" id="IPR008622">
    <property type="entry name" value="FliT"/>
</dbReference>
<evidence type="ECO:0000313" key="8">
    <source>
        <dbReference type="EMBL" id="NKE06787.1"/>
    </source>
</evidence>
<comment type="subcellular location">
    <subcellularLocation>
        <location evidence="1">Cytoplasm</location>
        <location evidence="1">Cytosol</location>
    </subcellularLocation>
</comment>
<evidence type="ECO:0000256" key="7">
    <source>
        <dbReference type="ARBA" id="ARBA00093797"/>
    </source>
</evidence>
<keyword evidence="8" id="KW-0969">Cilium</keyword>
<evidence type="ECO:0000256" key="1">
    <source>
        <dbReference type="ARBA" id="ARBA00004514"/>
    </source>
</evidence>
<proteinExistence type="inferred from homology"/>
<sequence>MSPLERFYETTAKLVQVLEGTFDRDEKILLLDKLLAERDVLLKEIKRPDPEEAELAEKVIKLNQKLDTLLAKEKTLIQKDLKDLKNRKEKSDMYQNPYASVSVDGMFYDKRN</sequence>
<keyword evidence="3" id="KW-1005">Bacterial flagellum biogenesis</keyword>
<keyword evidence="8" id="KW-0282">Flagellum</keyword>
<keyword evidence="4" id="KW-0143">Chaperone</keyword>
<evidence type="ECO:0000256" key="2">
    <source>
        <dbReference type="ARBA" id="ARBA00022490"/>
    </source>
</evidence>
<reference evidence="8 9" key="1">
    <citation type="submission" date="2020-03" db="EMBL/GenBank/DDBJ databases">
        <authorList>
            <person name="Sun Q."/>
        </authorList>
    </citation>
    <scope>NUCLEOTIDE SEQUENCE [LARGE SCALE GENOMIC DNA]</scope>
    <source>
        <strain evidence="8 9">KACC 21451</strain>
    </source>
</reference>
<keyword evidence="8" id="KW-0966">Cell projection</keyword>
<evidence type="ECO:0000256" key="6">
    <source>
        <dbReference type="ARBA" id="ARBA00093785"/>
    </source>
</evidence>
<dbReference type="Proteomes" id="UP000587942">
    <property type="component" value="Unassembled WGS sequence"/>
</dbReference>
<comment type="function">
    <text evidence="5">May act as an export chaperone for the filament capping protein FliD.</text>
</comment>
<dbReference type="EMBL" id="JAAVUM010000010">
    <property type="protein sequence ID" value="NKE06787.1"/>
    <property type="molecule type" value="Genomic_DNA"/>
</dbReference>
<name>A0A846TN95_9BACI</name>
<evidence type="ECO:0000256" key="3">
    <source>
        <dbReference type="ARBA" id="ARBA00022795"/>
    </source>
</evidence>
<organism evidence="8 9">
    <name type="scientific">Mesobacillus selenatarsenatis</name>
    <dbReference type="NCBI Taxonomy" id="388741"/>
    <lineage>
        <taxon>Bacteria</taxon>
        <taxon>Bacillati</taxon>
        <taxon>Bacillota</taxon>
        <taxon>Bacilli</taxon>
        <taxon>Bacillales</taxon>
        <taxon>Bacillaceae</taxon>
        <taxon>Mesobacillus</taxon>
    </lineage>
</organism>
<dbReference type="RefSeq" id="WP_167833200.1">
    <property type="nucleotide sequence ID" value="NZ_JAAVUM010000010.1"/>
</dbReference>
<evidence type="ECO:0000313" key="9">
    <source>
        <dbReference type="Proteomes" id="UP000587942"/>
    </source>
</evidence>
<dbReference type="AlphaFoldDB" id="A0A846TN95"/>
<keyword evidence="2" id="KW-0963">Cytoplasm</keyword>
<gene>
    <name evidence="8" type="ORF">GWK17_15135</name>
</gene>
<comment type="similarity">
    <text evidence="6">Belongs to the bacillales FliT family.</text>
</comment>
<evidence type="ECO:0000256" key="4">
    <source>
        <dbReference type="ARBA" id="ARBA00023186"/>
    </source>
</evidence>